<dbReference type="AlphaFoldDB" id="A0A640T6M0"/>
<accession>A0A640T6M0</accession>
<evidence type="ECO:0000313" key="1">
    <source>
        <dbReference type="EMBL" id="GFE17936.1"/>
    </source>
</evidence>
<dbReference type="Proteomes" id="UP000430079">
    <property type="component" value="Unassembled WGS sequence"/>
</dbReference>
<organism evidence="1 2">
    <name type="scientific">Streptomyces glebosus</name>
    <dbReference type="NCBI Taxonomy" id="249580"/>
    <lineage>
        <taxon>Bacteria</taxon>
        <taxon>Bacillati</taxon>
        <taxon>Actinomycetota</taxon>
        <taxon>Actinomycetes</taxon>
        <taxon>Kitasatosporales</taxon>
        <taxon>Streptomycetaceae</taxon>
        <taxon>Streptomyces</taxon>
    </lineage>
</organism>
<evidence type="ECO:0000313" key="2">
    <source>
        <dbReference type="Proteomes" id="UP000430079"/>
    </source>
</evidence>
<name>A0A640T6M0_9ACTN</name>
<proteinExistence type="predicted"/>
<dbReference type="RefSeq" id="WP_190141049.1">
    <property type="nucleotide sequence ID" value="NZ_BLIO01000001.1"/>
</dbReference>
<sequence length="153" mass="17260">MADIYEVSVAMDLRDDLSEAEIAELQWHLGLGPEPERLSIVPEFPIVVENGLGELVTKDAPAPLLGCHGEAWKVGGALTSVLVRREQGWALTARQEIHPDDYDRLGELLNWLATKASDQHRRFDGSVHIGWIRFYEADRPDPLRVRDGRTVWP</sequence>
<gene>
    <name evidence="1" type="ORF">Sgleb_59830</name>
</gene>
<keyword evidence="2" id="KW-1185">Reference proteome</keyword>
<reference evidence="1 2" key="1">
    <citation type="submission" date="2019-12" db="EMBL/GenBank/DDBJ databases">
        <title>Whole genome shotgun sequence of Streptomyces hygroscopicus subsp. glebosus NBRC 13786.</title>
        <authorList>
            <person name="Ichikawa N."/>
            <person name="Kimura A."/>
            <person name="Kitahashi Y."/>
            <person name="Komaki H."/>
            <person name="Tamura T."/>
        </authorList>
    </citation>
    <scope>NUCLEOTIDE SEQUENCE [LARGE SCALE GENOMIC DNA]</scope>
    <source>
        <strain evidence="1 2">NBRC 13786</strain>
    </source>
</reference>
<protein>
    <submittedName>
        <fullName evidence="1">Uncharacterized protein</fullName>
    </submittedName>
</protein>
<dbReference type="EMBL" id="BLIO01000001">
    <property type="protein sequence ID" value="GFE17936.1"/>
    <property type="molecule type" value="Genomic_DNA"/>
</dbReference>
<comment type="caution">
    <text evidence="1">The sequence shown here is derived from an EMBL/GenBank/DDBJ whole genome shotgun (WGS) entry which is preliminary data.</text>
</comment>